<keyword evidence="1" id="KW-0175">Coiled coil</keyword>
<evidence type="ECO:0000313" key="2">
    <source>
        <dbReference type="EMBL" id="GMS78025.1"/>
    </source>
</evidence>
<keyword evidence="3" id="KW-1185">Reference proteome</keyword>
<feature type="non-terminal residue" evidence="2">
    <location>
        <position position="1"/>
    </location>
</feature>
<feature type="non-terminal residue" evidence="2">
    <location>
        <position position="77"/>
    </location>
</feature>
<dbReference type="EMBL" id="BTSX01000001">
    <property type="protein sequence ID" value="GMS78025.1"/>
    <property type="molecule type" value="Genomic_DNA"/>
</dbReference>
<organism evidence="2 3">
    <name type="scientific">Pristionchus entomophagus</name>
    <dbReference type="NCBI Taxonomy" id="358040"/>
    <lineage>
        <taxon>Eukaryota</taxon>
        <taxon>Metazoa</taxon>
        <taxon>Ecdysozoa</taxon>
        <taxon>Nematoda</taxon>
        <taxon>Chromadorea</taxon>
        <taxon>Rhabditida</taxon>
        <taxon>Rhabditina</taxon>
        <taxon>Diplogasteromorpha</taxon>
        <taxon>Diplogasteroidea</taxon>
        <taxon>Neodiplogasteridae</taxon>
        <taxon>Pristionchus</taxon>
    </lineage>
</organism>
<evidence type="ECO:0000313" key="3">
    <source>
        <dbReference type="Proteomes" id="UP001432027"/>
    </source>
</evidence>
<feature type="coiled-coil region" evidence="1">
    <location>
        <begin position="22"/>
        <end position="75"/>
    </location>
</feature>
<evidence type="ECO:0000256" key="1">
    <source>
        <dbReference type="SAM" id="Coils"/>
    </source>
</evidence>
<reference evidence="2" key="1">
    <citation type="submission" date="2023-10" db="EMBL/GenBank/DDBJ databases">
        <title>Genome assembly of Pristionchus species.</title>
        <authorList>
            <person name="Yoshida K."/>
            <person name="Sommer R.J."/>
        </authorList>
    </citation>
    <scope>NUCLEOTIDE SEQUENCE</scope>
    <source>
        <strain evidence="2">RS0144</strain>
    </source>
</reference>
<comment type="caution">
    <text evidence="2">The sequence shown here is derived from an EMBL/GenBank/DDBJ whole genome shotgun (WGS) entry which is preliminary data.</text>
</comment>
<dbReference type="AlphaFoldDB" id="A0AAV5S7U2"/>
<dbReference type="Proteomes" id="UP001432027">
    <property type="component" value="Unassembled WGS sequence"/>
</dbReference>
<sequence>LFPFADSKYGIKKVFNAEKIRANELEKRLADVSLQLEEARKGAESTVNLDLSRENEALKTEMDELRKKYHESRIKDR</sequence>
<accession>A0AAV5S7U2</accession>
<proteinExistence type="predicted"/>
<protein>
    <submittedName>
        <fullName evidence="2">Uncharacterized protein</fullName>
    </submittedName>
</protein>
<name>A0AAV5S7U2_9BILA</name>
<gene>
    <name evidence="2" type="ORF">PENTCL1PPCAC_200</name>
</gene>